<feature type="transmembrane region" description="Helical" evidence="6">
    <location>
        <begin position="616"/>
        <end position="634"/>
    </location>
</feature>
<dbReference type="PIRSF" id="PIRSF018968">
    <property type="entry name" value="ABC_permease_BceB"/>
    <property type="match status" value="1"/>
</dbReference>
<dbReference type="GO" id="GO:0055085">
    <property type="term" value="P:transmembrane transport"/>
    <property type="evidence" value="ECO:0007669"/>
    <property type="project" value="UniProtKB-UniRule"/>
</dbReference>
<feature type="transmembrane region" description="Helical" evidence="6">
    <location>
        <begin position="197"/>
        <end position="219"/>
    </location>
</feature>
<evidence type="ECO:0000256" key="2">
    <source>
        <dbReference type="ARBA" id="ARBA00022475"/>
    </source>
</evidence>
<evidence type="ECO:0000313" key="11">
    <source>
        <dbReference type="Proteomes" id="UP000183090"/>
    </source>
</evidence>
<dbReference type="PANTHER" id="PTHR46795">
    <property type="entry name" value="ABC TRANSPORTER PERMEASE-RELATED-RELATED"/>
    <property type="match status" value="1"/>
</dbReference>
<dbReference type="OrthoDB" id="1705903at2"/>
<dbReference type="InterPro" id="IPR052536">
    <property type="entry name" value="ABC-4_Integral_Memb_Prot"/>
</dbReference>
<keyword evidence="10" id="KW-1185">Reference proteome</keyword>
<organism evidence="9 11">
    <name type="scientific">Salinicoccus halodurans</name>
    <dbReference type="NCBI Taxonomy" id="407035"/>
    <lineage>
        <taxon>Bacteria</taxon>
        <taxon>Bacillati</taxon>
        <taxon>Bacillota</taxon>
        <taxon>Bacilli</taxon>
        <taxon>Bacillales</taxon>
        <taxon>Staphylococcaceae</taxon>
        <taxon>Salinicoccus</taxon>
    </lineage>
</organism>
<dbReference type="PANTHER" id="PTHR46795:SF3">
    <property type="entry name" value="ABC TRANSPORTER PERMEASE"/>
    <property type="match status" value="1"/>
</dbReference>
<evidence type="ECO:0000313" key="10">
    <source>
        <dbReference type="Proteomes" id="UP000034029"/>
    </source>
</evidence>
<dbReference type="Proteomes" id="UP000034029">
    <property type="component" value="Chromosome"/>
</dbReference>
<dbReference type="Proteomes" id="UP000183090">
    <property type="component" value="Unassembled WGS sequence"/>
</dbReference>
<evidence type="ECO:0000256" key="4">
    <source>
        <dbReference type="ARBA" id="ARBA00022989"/>
    </source>
</evidence>
<feature type="domain" description="ABC3 transporter permease C-terminal" evidence="7">
    <location>
        <begin position="61"/>
        <end position="170"/>
    </location>
</feature>
<keyword evidence="4 6" id="KW-1133">Transmembrane helix</keyword>
<feature type="transmembrane region" description="Helical" evidence="6">
    <location>
        <begin position="58"/>
        <end position="80"/>
    </location>
</feature>
<proteinExistence type="inferred from homology"/>
<evidence type="ECO:0000259" key="7">
    <source>
        <dbReference type="Pfam" id="PF02687"/>
    </source>
</evidence>
<feature type="transmembrane region" description="Helical" evidence="6">
    <location>
        <begin position="578"/>
        <end position="604"/>
    </location>
</feature>
<protein>
    <submittedName>
        <fullName evidence="9">Bacitracin transport system permease protein</fullName>
    </submittedName>
</protein>
<feature type="transmembrane region" description="Helical" evidence="6">
    <location>
        <begin position="154"/>
        <end position="176"/>
    </location>
</feature>
<dbReference type="AlphaFoldDB" id="A0A0F7HK84"/>
<dbReference type="GO" id="GO:0005886">
    <property type="term" value="C:plasma membrane"/>
    <property type="evidence" value="ECO:0007669"/>
    <property type="project" value="UniProtKB-SubCell"/>
</dbReference>
<feature type="transmembrane region" description="Helical" evidence="6">
    <location>
        <begin position="20"/>
        <end position="38"/>
    </location>
</feature>
<dbReference type="RefSeq" id="WP_046790459.1">
    <property type="nucleotide sequence ID" value="NZ_CP011366.1"/>
</dbReference>
<evidence type="ECO:0000256" key="3">
    <source>
        <dbReference type="ARBA" id="ARBA00022692"/>
    </source>
</evidence>
<reference evidence="10" key="2">
    <citation type="submission" date="2015-04" db="EMBL/GenBank/DDBJ databases">
        <title>Complete genome sequence of Salinicoccus halodurans strain H3B36, isolated from the Qaidam basin of China.</title>
        <authorList>
            <person name="Ma Y."/>
            <person name="Jiang K."/>
            <person name="Xue Y."/>
        </authorList>
    </citation>
    <scope>NUCLEOTIDE SEQUENCE [LARGE SCALE GENOMIC DNA]</scope>
    <source>
        <strain evidence="10">H3B36</strain>
    </source>
</reference>
<accession>A0A0F7HK84</accession>
<feature type="transmembrane region" description="Helical" evidence="6">
    <location>
        <begin position="231"/>
        <end position="257"/>
    </location>
</feature>
<feature type="transmembrane region" description="Helical" evidence="6">
    <location>
        <begin position="287"/>
        <end position="311"/>
    </location>
</feature>
<dbReference type="KEGG" id="shv:AAT16_08565"/>
<evidence type="ECO:0000256" key="5">
    <source>
        <dbReference type="ARBA" id="ARBA00023136"/>
    </source>
</evidence>
<reference evidence="8 10" key="1">
    <citation type="journal article" date="2015" name="Int. J. Syst. Evol. Microbiol.">
        <title>Complete genome sequence of Salinicoccus halodurans H3B36, isolated from the Qaidam Basin in China.</title>
        <authorList>
            <person name="Jiang K."/>
            <person name="Xue Y."/>
            <person name="Ma Y."/>
        </authorList>
    </citation>
    <scope>NUCLEOTIDE SEQUENCE [LARGE SCALE GENOMIC DNA]</scope>
    <source>
        <strain evidence="8 10">H3B36</strain>
    </source>
</reference>
<feature type="transmembrane region" description="Helical" evidence="6">
    <location>
        <begin position="522"/>
        <end position="544"/>
    </location>
</feature>
<dbReference type="InterPro" id="IPR003838">
    <property type="entry name" value="ABC3_permease_C"/>
</dbReference>
<dbReference type="EMBL" id="CP011366">
    <property type="protein sequence ID" value="AKG74277.1"/>
    <property type="molecule type" value="Genomic_DNA"/>
</dbReference>
<evidence type="ECO:0000313" key="9">
    <source>
        <dbReference type="EMBL" id="SFK93916.1"/>
    </source>
</evidence>
<keyword evidence="3 6" id="KW-0812">Transmembrane</keyword>
<dbReference type="InterPro" id="IPR027022">
    <property type="entry name" value="ABC_permease_BceB-typ"/>
</dbReference>
<sequence length="642" mass="72271">MSLNTIIFKNFFKNIKNYTLYIFALIFSVALYFSFVLMSKDESAQEELSSGTLMSTGFLVGSVLLVFIIVTFVMFANSIFLKRRNKELALFQLIGLSRNKVFRILLLENAIIYFGSLFLGIGFGFLVSRLLLMILLKVMQIELPVGLSFSMEAVVQTAVLYIVIFALLMIQNFVFLKRTRLINMLNLNRSSESANKKLGAGTVAFGIIGLAMIILGYWLSVKIFDHSLLLVPLLFGILGLTIIGTYLTFKFSVAFLFNMVRKSKRGHVNVNDVLSLTSIMFKMKSNAFLLTLISIVSALSMGLMSLSYISYYSIDKAIESVMPNDYVFYEEEGLEFYEQLLSENGIEYDSVTIPTIEYDAKDAGAISVDQDMAEQAGASSVHLNIVSDAELDTFDVGENEMVLTGVPYFMETFIDFEISQPLTLVNDEYEYTLELIEVGEEAVLSSFVTYGSPVAVVDEKVYDKLKSHYNYDEEKGAPQEMYALDIVGEDSMEIYELMDDEDNPPFESKISQYTAQMQGTGMMMFIIGFVGFAFLLTSGCILYFKQIGESEDEKGSYQVLRKLGFSEREIMKGLSIKMAITFGVPLLIGLLHTYFAVNAGWFLFGTAMWTPMLTVMGAYVVFYSVFALLSLMYYKKVVKQSM</sequence>
<comment type="similarity">
    <text evidence="6">Belongs to the ABC-4 integral membrane protein family.</text>
</comment>
<reference evidence="9 11" key="3">
    <citation type="submission" date="2016-10" db="EMBL/GenBank/DDBJ databases">
        <authorList>
            <person name="Varghese N."/>
            <person name="Submissions S."/>
        </authorList>
    </citation>
    <scope>NUCLEOTIDE SEQUENCE [LARGE SCALE GENOMIC DNA]</scope>
    <source>
        <strain evidence="9 11">CGMCC 1.6501</strain>
    </source>
</reference>
<keyword evidence="2 6" id="KW-1003">Cell membrane</keyword>
<comment type="subcellular location">
    <subcellularLocation>
        <location evidence="1 6">Cell membrane</location>
        <topology evidence="1 6">Multi-pass membrane protein</topology>
    </subcellularLocation>
</comment>
<evidence type="ECO:0000313" key="8">
    <source>
        <dbReference type="EMBL" id="AKG74277.1"/>
    </source>
</evidence>
<evidence type="ECO:0000256" key="6">
    <source>
        <dbReference type="PIRNR" id="PIRNR018968"/>
    </source>
</evidence>
<evidence type="ECO:0000256" key="1">
    <source>
        <dbReference type="ARBA" id="ARBA00004651"/>
    </source>
</evidence>
<keyword evidence="5 6" id="KW-0472">Membrane</keyword>
<keyword evidence="6" id="KW-0813">Transport</keyword>
<name>A0A0F7HK84_9STAP</name>
<feature type="transmembrane region" description="Helical" evidence="6">
    <location>
        <begin position="101"/>
        <end position="134"/>
    </location>
</feature>
<dbReference type="Pfam" id="PF02687">
    <property type="entry name" value="FtsX"/>
    <property type="match status" value="1"/>
</dbReference>
<gene>
    <name evidence="8" type="ORF">AAT16_08565</name>
    <name evidence="9" type="ORF">SAMN05216235_2610</name>
</gene>
<dbReference type="EMBL" id="FOTB01000006">
    <property type="protein sequence ID" value="SFK93916.1"/>
    <property type="molecule type" value="Genomic_DNA"/>
</dbReference>